<dbReference type="Pfam" id="PF00067">
    <property type="entry name" value="p450"/>
    <property type="match status" value="1"/>
</dbReference>
<feature type="binding site" description="axial binding residue" evidence="7">
    <location>
        <position position="420"/>
    </location>
    <ligand>
        <name>heme</name>
        <dbReference type="ChEBI" id="CHEBI:30413"/>
    </ligand>
    <ligandPart>
        <name>Fe</name>
        <dbReference type="ChEBI" id="CHEBI:18248"/>
    </ligandPart>
</feature>
<evidence type="ECO:0000313" key="9">
    <source>
        <dbReference type="EMBL" id="NER26520.1"/>
    </source>
</evidence>
<dbReference type="GO" id="GO:0004497">
    <property type="term" value="F:monooxygenase activity"/>
    <property type="evidence" value="ECO:0007669"/>
    <property type="project" value="UniProtKB-KW"/>
</dbReference>
<dbReference type="Gene3D" id="1.10.630.10">
    <property type="entry name" value="Cytochrome P450"/>
    <property type="match status" value="1"/>
</dbReference>
<dbReference type="PANTHER" id="PTHR24291:SF50">
    <property type="entry name" value="BIFUNCTIONAL ALBAFLAVENONE MONOOXYGENASE_TERPENE SYNTHASE"/>
    <property type="match status" value="1"/>
</dbReference>
<accession>A0A6B3N4Q7</accession>
<name>A0A6B3N4Q7_9CYAN</name>
<dbReference type="PROSITE" id="PS00086">
    <property type="entry name" value="CYTOCHROME_P450"/>
    <property type="match status" value="1"/>
</dbReference>
<dbReference type="InterPro" id="IPR036396">
    <property type="entry name" value="Cyt_P450_sf"/>
</dbReference>
<evidence type="ECO:0000256" key="3">
    <source>
        <dbReference type="ARBA" id="ARBA00022723"/>
    </source>
</evidence>
<evidence type="ECO:0000256" key="2">
    <source>
        <dbReference type="ARBA" id="ARBA00022617"/>
    </source>
</evidence>
<dbReference type="InterPro" id="IPR001128">
    <property type="entry name" value="Cyt_P450"/>
</dbReference>
<dbReference type="PRINTS" id="PR00463">
    <property type="entry name" value="EP450I"/>
</dbReference>
<dbReference type="GO" id="GO:0005506">
    <property type="term" value="F:iron ion binding"/>
    <property type="evidence" value="ECO:0007669"/>
    <property type="project" value="InterPro"/>
</dbReference>
<dbReference type="CDD" id="cd11053">
    <property type="entry name" value="CYP110-like"/>
    <property type="match status" value="1"/>
</dbReference>
<dbReference type="InterPro" id="IPR050196">
    <property type="entry name" value="Cytochrome_P450_Monoox"/>
</dbReference>
<dbReference type="GO" id="GO:0016705">
    <property type="term" value="F:oxidoreductase activity, acting on paired donors, with incorporation or reduction of molecular oxygen"/>
    <property type="evidence" value="ECO:0007669"/>
    <property type="project" value="InterPro"/>
</dbReference>
<dbReference type="InterPro" id="IPR017972">
    <property type="entry name" value="Cyt_P450_CS"/>
</dbReference>
<protein>
    <submittedName>
        <fullName evidence="9">Cytochrome P450</fullName>
    </submittedName>
</protein>
<dbReference type="SUPFAM" id="SSF48264">
    <property type="entry name" value="Cytochrome P450"/>
    <property type="match status" value="1"/>
</dbReference>
<evidence type="ECO:0000256" key="4">
    <source>
        <dbReference type="ARBA" id="ARBA00023002"/>
    </source>
</evidence>
<dbReference type="EMBL" id="JAAHFQ010000033">
    <property type="protein sequence ID" value="NER26520.1"/>
    <property type="molecule type" value="Genomic_DNA"/>
</dbReference>
<reference evidence="9" key="1">
    <citation type="submission" date="2019-11" db="EMBL/GenBank/DDBJ databases">
        <title>Genomic insights into an expanded diversity of filamentous marine cyanobacteria reveals the extraordinary biosynthetic potential of Moorea and Okeania.</title>
        <authorList>
            <person name="Ferreira Leao T."/>
            <person name="Wang M."/>
            <person name="Moss N."/>
            <person name="Da Silva R."/>
            <person name="Sanders J."/>
            <person name="Nurk S."/>
            <person name="Gurevich A."/>
            <person name="Humphrey G."/>
            <person name="Reher R."/>
            <person name="Zhu Q."/>
            <person name="Belda-Ferre P."/>
            <person name="Glukhov E."/>
            <person name="Rex R."/>
            <person name="Dorrestein P.C."/>
            <person name="Knight R."/>
            <person name="Pevzner P."/>
            <person name="Gerwick W.H."/>
            <person name="Gerwick L."/>
        </authorList>
    </citation>
    <scope>NUCLEOTIDE SEQUENCE</scope>
    <source>
        <strain evidence="9">SIO1C4</strain>
    </source>
</reference>
<keyword evidence="3 7" id="KW-0479">Metal-binding</keyword>
<evidence type="ECO:0000256" key="8">
    <source>
        <dbReference type="RuleBase" id="RU000461"/>
    </source>
</evidence>
<keyword evidence="6 8" id="KW-0503">Monooxygenase</keyword>
<keyword evidence="4 8" id="KW-0560">Oxidoreductase</keyword>
<dbReference type="AlphaFoldDB" id="A0A6B3N4Q7"/>
<proteinExistence type="inferred from homology"/>
<comment type="caution">
    <text evidence="9">The sequence shown here is derived from an EMBL/GenBank/DDBJ whole genome shotgun (WGS) entry which is preliminary data.</text>
</comment>
<comment type="cofactor">
    <cofactor evidence="7">
        <name>heme</name>
        <dbReference type="ChEBI" id="CHEBI:30413"/>
    </cofactor>
</comment>
<sequence length="495" mass="55570">MTAIAYNNNSSLNVPGPRPLPIIGRTVNTISFVKDSIGYTRELFQSYGRVVSLAAGGGTNIYSPIPNCPGTVFVYGPELIQQVATQHEIYYKYPLSGKLYRQRDFSARTEPLKHYGVGLFGVNSEQHLQHRKLMMPAFHKQQLDFYCQDMVAITQSELDQMLVGKPCEITDLMRRLTMRVATKTLFGEDAGSSHQGTGNILQEIAFCGNLPMTRLLPLDLPILPYHRYLTLLAQFESRMRGIIANKRAQGGNEPDVLSMLIQARDQESGLELSEDELLGHVGVLFAAGHETSANALTWTLFLLSQHPHIAADLLDELESVLQGEAPTVEKLQQLPLLERVIKESMRVLTSVPWNGRVTSQVTELGGYSLPAGTEVFASIYQTHHMEEIYPDPEAFNPQRWETIKPTNYEYNPFSTGPRTCIGAAFALMEIKIVLAMLLQRFRLQYINQNKVDRFGIIVMKPKYGMPMMVHPQDRKFAQGVGGVRGNVREMVKLPE</sequence>
<organism evidence="9">
    <name type="scientific">Symploca sp. SIO1C4</name>
    <dbReference type="NCBI Taxonomy" id="2607765"/>
    <lineage>
        <taxon>Bacteria</taxon>
        <taxon>Bacillati</taxon>
        <taxon>Cyanobacteriota</taxon>
        <taxon>Cyanophyceae</taxon>
        <taxon>Coleofasciculales</taxon>
        <taxon>Coleofasciculaceae</taxon>
        <taxon>Symploca</taxon>
    </lineage>
</organism>
<evidence type="ECO:0000256" key="1">
    <source>
        <dbReference type="ARBA" id="ARBA00010617"/>
    </source>
</evidence>
<gene>
    <name evidence="9" type="ORF">F6J89_02545</name>
</gene>
<dbReference type="PRINTS" id="PR00385">
    <property type="entry name" value="P450"/>
</dbReference>
<evidence type="ECO:0000256" key="6">
    <source>
        <dbReference type="ARBA" id="ARBA00023033"/>
    </source>
</evidence>
<dbReference type="InterPro" id="IPR002401">
    <property type="entry name" value="Cyt_P450_E_grp-I"/>
</dbReference>
<evidence type="ECO:0000256" key="7">
    <source>
        <dbReference type="PIRSR" id="PIRSR602401-1"/>
    </source>
</evidence>
<evidence type="ECO:0000256" key="5">
    <source>
        <dbReference type="ARBA" id="ARBA00023004"/>
    </source>
</evidence>
<keyword evidence="2 7" id="KW-0349">Heme</keyword>
<comment type="similarity">
    <text evidence="1 8">Belongs to the cytochrome P450 family.</text>
</comment>
<dbReference type="GO" id="GO:0020037">
    <property type="term" value="F:heme binding"/>
    <property type="evidence" value="ECO:0007669"/>
    <property type="project" value="InterPro"/>
</dbReference>
<dbReference type="PANTHER" id="PTHR24291">
    <property type="entry name" value="CYTOCHROME P450 FAMILY 4"/>
    <property type="match status" value="1"/>
</dbReference>
<keyword evidence="5 7" id="KW-0408">Iron</keyword>